<dbReference type="FunFam" id="3.30.40.10:FF:000714">
    <property type="entry name" value="Ubiquitinyl hydrolase 1"/>
    <property type="match status" value="1"/>
</dbReference>
<dbReference type="AGR" id="FB:FBgn0013717"/>
<reference evidence="19 21" key="5">
    <citation type="journal article" date="2002" name="Genome Biol.">
        <title>Heterochromatic sequences in a Drosophila whole-genome shotgun assembly.</title>
        <authorList>
            <person name="Hoskins R.A."/>
            <person name="Smith C.D."/>
            <person name="Carlson J.W."/>
            <person name="Carvalho A.B."/>
            <person name="Halpern A."/>
            <person name="Kaminker J.S."/>
            <person name="Kennedy C."/>
            <person name="Mungall C.J."/>
            <person name="Sullivan B.A."/>
            <person name="Sutton G.G."/>
            <person name="Yasuhara J.C."/>
            <person name="Wakimoto B.T."/>
            <person name="Myers E.W."/>
            <person name="Celniker S.E."/>
            <person name="Rubin G.M."/>
            <person name="Karpen G.H."/>
        </authorList>
    </citation>
    <scope>NUCLEOTIDE SEQUENCE [LARGE SCALE GENOMIC DNA]</scope>
    <source>
        <strain evidence="21">Berkeley</strain>
    </source>
</reference>
<dbReference type="InterPro" id="IPR038765">
    <property type="entry name" value="Papain-like_cys_pep_sf"/>
</dbReference>
<dbReference type="InterPro" id="IPR001607">
    <property type="entry name" value="Znf_UBP"/>
</dbReference>
<dbReference type="PROSITE" id="PS50235">
    <property type="entry name" value="USP_3"/>
    <property type="match status" value="1"/>
</dbReference>
<feature type="domain" description="USP" evidence="17">
    <location>
        <begin position="365"/>
        <end position="698"/>
    </location>
</feature>
<dbReference type="Pfam" id="PF02148">
    <property type="entry name" value="zf-UBP"/>
    <property type="match status" value="1"/>
</dbReference>
<evidence type="ECO:0000256" key="1">
    <source>
        <dbReference type="ARBA" id="ARBA00000707"/>
    </source>
</evidence>
<reference evidence="19 21" key="8">
    <citation type="journal article" date="2007" name="Science">
        <title>Sequence finishing and mapping of Drosophila melanogaster heterochromatin.</title>
        <authorList>
            <person name="Hoskins R.A."/>
            <person name="Carlson J.W."/>
            <person name="Kennedy C."/>
            <person name="Acevedo D."/>
            <person name="Evans-Holm M."/>
            <person name="Frise E."/>
            <person name="Wan K.H."/>
            <person name="Park S."/>
            <person name="Mendez-Lago M."/>
            <person name="Rossi F."/>
            <person name="Villasante A."/>
            <person name="Dimitri P."/>
            <person name="Karpen G.H."/>
            <person name="Celniker S.E."/>
        </authorList>
    </citation>
    <scope>NUCLEOTIDE SEQUENCE [LARGE SCALE GENOMIC DNA]</scope>
    <source>
        <strain evidence="21">Berkeley</strain>
    </source>
</reference>
<dbReference type="Gene3D" id="3.90.70.10">
    <property type="entry name" value="Cysteine proteinases"/>
    <property type="match status" value="1"/>
</dbReference>
<comment type="catalytic activity">
    <reaction evidence="1 15">
        <text>Thiol-dependent hydrolysis of ester, thioester, amide, peptide and isopeptide bonds formed by the C-terminal Gly of ubiquitin (a 76-residue protein attached to proteins as an intracellular targeting signal).</text>
        <dbReference type="EC" id="3.4.19.12"/>
    </reaction>
</comment>
<dbReference type="Pfam" id="PF00443">
    <property type="entry name" value="UCH"/>
    <property type="match status" value="1"/>
</dbReference>
<dbReference type="GO" id="GO:0006508">
    <property type="term" value="P:proteolysis"/>
    <property type="evidence" value="ECO:0007669"/>
    <property type="project" value="UniProtKB-KW"/>
</dbReference>
<feature type="compositionally biased region" description="Low complexity" evidence="16">
    <location>
        <begin position="76"/>
        <end position="97"/>
    </location>
</feature>
<dbReference type="GeneID" id="40030"/>
<evidence type="ECO:0000256" key="2">
    <source>
        <dbReference type="ARBA" id="ARBA00004123"/>
    </source>
</evidence>
<dbReference type="SUPFAM" id="SSF54001">
    <property type="entry name" value="Cysteine proteinases"/>
    <property type="match status" value="1"/>
</dbReference>
<reference evidence="19 21" key="9">
    <citation type="journal article" date="2015" name="G3 (Bethesda)">
        <title>Gene Model Annotations for Drosophila melanogaster: Impact of High-Throughput Data.</title>
        <authorList>
            <consortium name="FlyBase Consortium"/>
            <person name="Matthews B.B."/>
            <person name="Dos Santos G."/>
            <person name="Crosby M.A."/>
            <person name="Emmert D.B."/>
            <person name="St Pierre S.E."/>
            <person name="Gramates L.S."/>
            <person name="Zhou P."/>
            <person name="Schroeder A.J."/>
            <person name="Falls K."/>
            <person name="Strelets V."/>
            <person name="Russo S.M."/>
            <person name="Gelbart W.M."/>
            <person name="null"/>
        </authorList>
    </citation>
    <scope>NUCLEOTIDE SEQUENCE [LARGE SCALE GENOMIC DNA]</scope>
    <source>
        <strain evidence="21">Berkeley</strain>
    </source>
</reference>
<evidence type="ECO:0000256" key="10">
    <source>
        <dbReference type="ARBA" id="ARBA00023015"/>
    </source>
</evidence>
<dbReference type="PROSITE" id="PS00973">
    <property type="entry name" value="USP_2"/>
    <property type="match status" value="1"/>
</dbReference>
<reference evidence="19 21" key="11">
    <citation type="journal article" date="2015" name="Genome Res.">
        <title>The Release 6 reference sequence of the Drosophila melanogaster genome.</title>
        <authorList>
            <person name="Hoskins R.A."/>
            <person name="Carlson J.W."/>
            <person name="Wan K.H."/>
            <person name="Park S."/>
            <person name="Mendez I."/>
            <person name="Galle S.E."/>
            <person name="Booth B.W."/>
            <person name="Pfeiffer B.D."/>
            <person name="George R.A."/>
            <person name="Svirskas R."/>
            <person name="Krzywinski M."/>
            <person name="Schein J."/>
            <person name="Accardo M.C."/>
            <person name="Damia E."/>
            <person name="Messina G."/>
            <person name="Mendez-Lago M."/>
            <person name="de Pablos B."/>
            <person name="Demakova O.V."/>
            <person name="Andreyeva E.N."/>
            <person name="Boldyreva L.V."/>
            <person name="Marra M."/>
            <person name="Carvalho A.B."/>
            <person name="Dimitri P."/>
            <person name="Villasante A."/>
            <person name="Zhimulev I.F."/>
            <person name="Rubin G.M."/>
            <person name="Karpen G.H."/>
            <person name="Celniker S.E."/>
        </authorList>
    </citation>
    <scope>NUCLEOTIDE SEQUENCE [LARGE SCALE GENOMIC DNA]</scope>
    <source>
        <strain evidence="21">Berkeley</strain>
    </source>
</reference>
<keyword evidence="4" id="KW-0479">Metal-binding</keyword>
<name>A0A9F2H0Z2_DROME</name>
<dbReference type="PANTHER" id="PTHR21646:SF33">
    <property type="entry name" value="UBIQUITIN CARBOXYL-TERMINAL HYDROLASE 22"/>
    <property type="match status" value="1"/>
</dbReference>
<evidence type="ECO:0000256" key="14">
    <source>
        <dbReference type="PROSITE-ProRule" id="PRU00502"/>
    </source>
</evidence>
<dbReference type="Proteomes" id="UP000000803">
    <property type="component" value="Chromosome 3L"/>
</dbReference>
<dbReference type="PROSITE" id="PS00972">
    <property type="entry name" value="USP_1"/>
    <property type="match status" value="1"/>
</dbReference>
<evidence type="ECO:0000313" key="21">
    <source>
        <dbReference type="Proteomes" id="UP000000803"/>
    </source>
</evidence>
<keyword evidence="6 15" id="KW-0833">Ubl conjugation pathway</keyword>
<dbReference type="GO" id="GO:0008270">
    <property type="term" value="F:zinc ion binding"/>
    <property type="evidence" value="ECO:0007669"/>
    <property type="project" value="UniProtKB-KW"/>
</dbReference>
<keyword evidence="7 15" id="KW-0378">Hydrolase</keyword>
<protein>
    <recommendedName>
        <fullName evidence="15">Ubiquitin carboxyl-terminal hydrolase</fullName>
        <ecNumber evidence="15">3.4.19.12</ecNumber>
    </recommendedName>
</protein>
<reference evidence="19 21" key="1">
    <citation type="journal article" date="2000" name="Science">
        <title>The genome sequence of Drosophila melanogaster.</title>
        <authorList>
            <person name="Adams M.D."/>
            <person name="Celniker S.E."/>
            <person name="Holt R.A."/>
            <person name="Evans C.A."/>
            <person name="Gocayne J.D."/>
            <person name="Amanatides P.G."/>
            <person name="Scherer S.E."/>
            <person name="Li P.W."/>
            <person name="Hoskins R.A."/>
            <person name="Galle R.F."/>
            <person name="George R.A."/>
            <person name="Lewis S.E."/>
            <person name="Richards S."/>
            <person name="Ashburner M."/>
            <person name="Henderson S.N."/>
            <person name="Sutton G.G."/>
            <person name="Wortman J.R."/>
            <person name="Yandell M.D."/>
            <person name="Zhang Q."/>
            <person name="Chen L.X."/>
            <person name="Brandon R.C."/>
            <person name="Rogers Y.H."/>
            <person name="Blazej R.G."/>
            <person name="Champe M."/>
            <person name="Pfeiffer B.D."/>
            <person name="Wan K.H."/>
            <person name="Doyle C."/>
            <person name="Baxter E.G."/>
            <person name="Helt G."/>
            <person name="Nelson C.R."/>
            <person name="Gabor G.L."/>
            <person name="Abril J.F."/>
            <person name="Agbayani A."/>
            <person name="An H.J."/>
            <person name="Andrews-Pfannkoch C."/>
            <person name="Baldwin D."/>
            <person name="Ballew R.M."/>
            <person name="Basu A."/>
            <person name="Baxendale J."/>
            <person name="Bayraktaroglu L."/>
            <person name="Beasley E.M."/>
            <person name="Beeson K.Y."/>
            <person name="Benos P.V."/>
            <person name="Berman B.P."/>
            <person name="Bhandari D."/>
            <person name="Bolshakov S."/>
            <person name="Borkova D."/>
            <person name="Botchan M.R."/>
            <person name="Bouck J."/>
            <person name="Brokstein P."/>
            <person name="Brottier P."/>
            <person name="Burtis K.C."/>
            <person name="Busam D.A."/>
            <person name="Butler H."/>
            <person name="Cadieu E."/>
            <person name="Center A."/>
            <person name="Chandra I."/>
            <person name="Cherry J.M."/>
            <person name="Cawley S."/>
            <person name="Dahlke C."/>
            <person name="Davenport L.B."/>
            <person name="Davies P."/>
            <person name="de Pablos B."/>
            <person name="Delcher A."/>
            <person name="Deng Z."/>
            <person name="Mays A.D."/>
            <person name="Dew I."/>
            <person name="Dietz S.M."/>
            <person name="Dodson K."/>
            <person name="Doup L.E."/>
            <person name="Downes M."/>
            <person name="Dugan-Rocha S."/>
            <person name="Dunkov B.C."/>
            <person name="Dunn P."/>
            <person name="Durbin K.J."/>
            <person name="Evangelista C.C."/>
            <person name="Ferraz C."/>
            <person name="Ferriera S."/>
            <person name="Fleischmann W."/>
            <person name="Fosler C."/>
            <person name="Gabrielian A.E."/>
            <person name="Garg N.S."/>
            <person name="Gelbart W.M."/>
            <person name="Glasser K."/>
            <person name="Glodek A."/>
            <person name="Gong F."/>
            <person name="Gorrell J.H."/>
            <person name="Gu Z."/>
            <person name="Guan P."/>
            <person name="Harris M."/>
            <person name="Harris N.L."/>
            <person name="Harvey D."/>
            <person name="Heiman T.J."/>
            <person name="Hernandez J.R."/>
            <person name="Houck J."/>
            <person name="Hostin D."/>
            <person name="Houston K.A."/>
            <person name="Howland T.J."/>
            <person name="Wei M.H."/>
            <person name="Ibegwam C."/>
            <person name="Jalali M."/>
            <person name="Kalush F."/>
            <person name="Karpen G.H."/>
            <person name="Ke Z."/>
            <person name="Kennison J.A."/>
            <person name="Ketchum K.A."/>
            <person name="Kimmel B.E."/>
            <person name="Kodira C.D."/>
            <person name="Kraft C."/>
            <person name="Kravitz S."/>
            <person name="Kulp D."/>
            <person name="Lai Z."/>
            <person name="Lasko P."/>
            <person name="Lei Y."/>
            <person name="Levitsky A.A."/>
            <person name="Li J."/>
            <person name="Li Z."/>
            <person name="Liang Y."/>
            <person name="Lin X."/>
            <person name="Liu X."/>
            <person name="Mattei B."/>
            <person name="McIntosh T.C."/>
            <person name="McLeod M.P."/>
            <person name="McPherson D."/>
            <person name="Merkulov G."/>
            <person name="Milshina N.V."/>
            <person name="Mobarry C."/>
            <person name="Morris J."/>
            <person name="Moshrefi A."/>
            <person name="Mount S.M."/>
            <person name="Moy M."/>
            <person name="Murphy B."/>
            <person name="Murphy L."/>
            <person name="Muzny D.M."/>
            <person name="Nelson D.L."/>
            <person name="Nelson D.R."/>
            <person name="Nelson K.A."/>
            <person name="Nixon K."/>
            <person name="Nusskern D.R."/>
            <person name="Pacleb J.M."/>
            <person name="Palazzolo M."/>
            <person name="Pittman G.S."/>
            <person name="Pan S."/>
            <person name="Pollard J."/>
            <person name="Puri V."/>
            <person name="Reese M.G."/>
            <person name="Reinert K."/>
            <person name="Remington K."/>
            <person name="Saunders R.D."/>
            <person name="Scheeler F."/>
            <person name="Shen H."/>
            <person name="Shue B.C."/>
            <person name="Siden-Kiamos I."/>
            <person name="Simpson M."/>
            <person name="Skupski M.P."/>
            <person name="Smith T."/>
            <person name="Spier E."/>
            <person name="Spradling A.C."/>
            <person name="Stapleton M."/>
            <person name="Strong R."/>
            <person name="Sun E."/>
            <person name="Svirskas R."/>
            <person name="Tector C."/>
            <person name="Turner R."/>
            <person name="Venter E."/>
            <person name="Wang A.H."/>
            <person name="Wang X."/>
            <person name="Wang Z.Y."/>
            <person name="Wassarman D.A."/>
            <person name="Weinstock G.M."/>
            <person name="Weissenbach J."/>
            <person name="Williams S.M."/>
            <person name="WoodageT"/>
            <person name="Worley K.C."/>
            <person name="Wu D."/>
            <person name="Yang S."/>
            <person name="Yao Q.A."/>
            <person name="Ye J."/>
            <person name="Yeh R.F."/>
            <person name="Zaveri J.S."/>
            <person name="Zhan M."/>
            <person name="Zhang G."/>
            <person name="Zhao Q."/>
            <person name="Zheng L."/>
            <person name="Zheng X.H."/>
            <person name="Zhong F.N."/>
            <person name="Zhong W."/>
            <person name="Zhou X."/>
            <person name="Zhu S."/>
            <person name="Zhu X."/>
            <person name="Smith H.O."/>
            <person name="Gibbs R.A."/>
            <person name="Myers E.W."/>
            <person name="Rubin G.M."/>
            <person name="Venter J.C."/>
        </authorList>
    </citation>
    <scope>NUCLEOTIDE SEQUENCE [LARGE SCALE GENOMIC DNA]</scope>
    <source>
        <strain evidence="21">Berkeley</strain>
    </source>
</reference>
<gene>
    <name evidence="19 20" type="primary">not</name>
    <name evidence="19" type="synonym">anon-WO0257455.9</name>
    <name evidence="19" type="synonym">Dmel\CG4166</name>
    <name evidence="19" type="synonym">dNonStop</name>
    <name evidence="19" type="synonym">dNonstop</name>
    <name evidence="19" type="synonym">i155</name>
    <name evidence="19" type="synonym">l(3)02069</name>
    <name evidence="19" type="synonym">l(3)j9A6</name>
    <name evidence="19" type="synonym">Non-stop</name>
    <name evidence="19" type="synonym">Nonstop</name>
    <name evidence="19" type="synonym">nonstop</name>
    <name evidence="19" type="synonym">NOT</name>
    <name evidence="19" type="synonym">Not</name>
    <name evidence="19" type="synonym">Q9VVR1</name>
    <name evidence="19" type="synonym">UBP8</name>
    <name evidence="19" type="synonym">Upb8</name>
    <name evidence="19" type="synonym">USP22</name>
    <name evidence="19 20" type="ORF">CG4166</name>
    <name evidence="19" type="ORF">Dmel_CG4166</name>
</gene>
<reference evidence="19 21" key="3">
    <citation type="journal article" date="2002" name="Genome Biol.">
        <title>Annotation of the Drosophila melanogaster euchromatic genome: a systematic review.</title>
        <authorList>
            <person name="Misra S."/>
            <person name="Crosby M.A."/>
            <person name="Mungall C.J."/>
            <person name="Matthews B.B."/>
            <person name="Campbell K.S."/>
            <person name="Hradecky P."/>
            <person name="Huang Y."/>
            <person name="Kaminker J.S."/>
            <person name="Millburn G.H."/>
            <person name="Prochnik S.E."/>
            <person name="Smith C.D."/>
            <person name="Tupy J.L."/>
            <person name="Whitfied E.J."/>
            <person name="Bayraktaroglu L."/>
            <person name="Berman B.P."/>
            <person name="Bettencourt B.R."/>
            <person name="Celniker S.E."/>
            <person name="de Grey A.D."/>
            <person name="Drysdale R.A."/>
            <person name="Harris N.L."/>
            <person name="Richter J."/>
            <person name="Russo S."/>
            <person name="Schroeder A.J."/>
            <person name="Shu S.Q."/>
            <person name="Stapleton M."/>
            <person name="Yamada C."/>
            <person name="Ashburner M."/>
            <person name="Gelbart W.M."/>
            <person name="Rubin G.M."/>
            <person name="Lewis S.E."/>
        </authorList>
    </citation>
    <scope>GENOME REANNOTATION</scope>
    <source>
        <strain evidence="21">Berkeley</strain>
    </source>
</reference>
<evidence type="ECO:0000256" key="9">
    <source>
        <dbReference type="ARBA" id="ARBA00022833"/>
    </source>
</evidence>
<organism evidence="19 21">
    <name type="scientific">Drosophila melanogaster</name>
    <name type="common">Fruit fly</name>
    <dbReference type="NCBI Taxonomy" id="7227"/>
    <lineage>
        <taxon>Eukaryota</taxon>
        <taxon>Metazoa</taxon>
        <taxon>Ecdysozoa</taxon>
        <taxon>Arthropoda</taxon>
        <taxon>Hexapoda</taxon>
        <taxon>Insecta</taxon>
        <taxon>Pterygota</taxon>
        <taxon>Neoptera</taxon>
        <taxon>Endopterygota</taxon>
        <taxon>Diptera</taxon>
        <taxon>Brachycera</taxon>
        <taxon>Muscomorpha</taxon>
        <taxon>Ephydroidea</taxon>
        <taxon>Drosophilidae</taxon>
        <taxon>Drosophila</taxon>
        <taxon>Sophophora</taxon>
    </lineage>
</organism>
<dbReference type="EC" id="3.4.19.12" evidence="15"/>
<dbReference type="GO" id="GO:0004843">
    <property type="term" value="F:cysteine-type deubiquitinase activity"/>
    <property type="evidence" value="ECO:0007669"/>
    <property type="project" value="UniProtKB-UniRule"/>
</dbReference>
<dbReference type="AlphaFoldDB" id="A0A9F2H0Z2"/>
<reference evidence="19 21" key="6">
    <citation type="journal article" date="2005" name="PLoS Comput. Biol.">
        <title>Combined evidence annotation of transposable elements in genome sequences.</title>
        <authorList>
            <person name="Quesneville H."/>
            <person name="Bergman C.M."/>
            <person name="Andrieu O."/>
            <person name="Autard D."/>
            <person name="Nouaud D."/>
            <person name="Ashburner M."/>
            <person name="Anxolabehere D."/>
        </authorList>
    </citation>
    <scope>NUCLEOTIDE SEQUENCE [LARGE SCALE GENOMIC DNA]</scope>
    <source>
        <strain evidence="21">Berkeley</strain>
    </source>
</reference>
<evidence type="ECO:0000256" key="8">
    <source>
        <dbReference type="ARBA" id="ARBA00022807"/>
    </source>
</evidence>
<dbReference type="SMR" id="A0A9F2H0Z2"/>
<dbReference type="SUPFAM" id="SSF57850">
    <property type="entry name" value="RING/U-box"/>
    <property type="match status" value="1"/>
</dbReference>
<keyword evidence="12" id="KW-0539">Nucleus</keyword>
<dbReference type="GO" id="GO:0016579">
    <property type="term" value="P:protein deubiquitination"/>
    <property type="evidence" value="ECO:0007669"/>
    <property type="project" value="InterPro"/>
</dbReference>
<evidence type="ECO:0000313" key="20">
    <source>
        <dbReference type="FlyBase" id="FBgn0013717"/>
    </source>
</evidence>
<reference evidence="19 21" key="4">
    <citation type="journal article" date="2002" name="Genome Biol.">
        <title>The transposable elements of the Drosophila melanogaster euchromatin: a genomics perspective.</title>
        <authorList>
            <person name="Kaminker J.S."/>
            <person name="Bergman C.M."/>
            <person name="Kronmiller B."/>
            <person name="Carlson J."/>
            <person name="Svirskas R."/>
            <person name="Patel S."/>
            <person name="Frise E."/>
            <person name="Wheeler D.A."/>
            <person name="Lewis S.E."/>
            <person name="Rubin G.M."/>
            <person name="Ashburner M."/>
            <person name="Celniker S.E."/>
        </authorList>
    </citation>
    <scope>NUCLEOTIDE SEQUENCE [LARGE SCALE GENOMIC DNA]</scope>
    <source>
        <strain evidence="21">Berkeley</strain>
    </source>
</reference>
<dbReference type="EMBL" id="AE014296">
    <property type="protein sequence ID" value="UYI58710.1"/>
    <property type="molecule type" value="Genomic_DNA"/>
</dbReference>
<evidence type="ECO:0000256" key="16">
    <source>
        <dbReference type="SAM" id="MobiDB-lite"/>
    </source>
</evidence>
<keyword evidence="5 14" id="KW-0863">Zinc-finger</keyword>
<evidence type="ECO:0000256" key="13">
    <source>
        <dbReference type="ARBA" id="ARBA00038490"/>
    </source>
</evidence>
<keyword evidence="11" id="KW-0804">Transcription</keyword>
<evidence type="ECO:0000256" key="3">
    <source>
        <dbReference type="ARBA" id="ARBA00022670"/>
    </source>
</evidence>
<evidence type="ECO:0000256" key="15">
    <source>
        <dbReference type="RuleBase" id="RU366025"/>
    </source>
</evidence>
<dbReference type="OrthoDB" id="47475at2759"/>
<feature type="region of interest" description="Disordered" evidence="16">
    <location>
        <begin position="66"/>
        <end position="98"/>
    </location>
</feature>
<evidence type="ECO:0000256" key="4">
    <source>
        <dbReference type="ARBA" id="ARBA00022723"/>
    </source>
</evidence>
<keyword evidence="21" id="KW-1185">Reference proteome</keyword>
<dbReference type="FlyBase" id="FBgn0013717">
    <property type="gene designation" value="not"/>
</dbReference>
<reference evidence="19 21" key="7">
    <citation type="journal article" date="2007" name="Science">
        <title>The Release 5.1 annotation of Drosophila melanogaster heterochromatin.</title>
        <authorList>
            <person name="Smith C.D."/>
            <person name="Shu S."/>
            <person name="Mungall C.J."/>
            <person name="Karpen G.H."/>
        </authorList>
    </citation>
    <scope>NUCLEOTIDE SEQUENCE [LARGE SCALE GENOMIC DNA]</scope>
    <source>
        <strain evidence="21">Berkeley</strain>
    </source>
</reference>
<evidence type="ECO:0000313" key="19">
    <source>
        <dbReference type="EMBL" id="UYI58710.1"/>
    </source>
</evidence>
<sequence>MRACVCVCVQCEIETRKASEKSQKFTKKKPNYFQNWAARRRTAKVAKIRRKQRKCDKAFVPLQSSAKRAKTKENSVDSNTSVFSSSSSSSSGRSFGRGTERWAVGAEAGRGTAENETLAVAAAAATTTNAGRFITADLIKTVNSDKQRDRVAKGHRDAKNPLDATKHLRLSDCLRTVQKLAIELESADAGSDASAQANASADASSAVMSETGCRHYQSYVKEHSYDTFRVIDAYFAACVNRDARERKAIHCNCFECGSYGIQLYACLHCIYFGCRGAHITSHLRSKKHNVALELSHGTLYCYACRDFIYDARSREYALINRKLEAKDLQKSIGWVPWVPTTKETNLLLANARRRLVRPNQTIGLRGLLNLGATCFMNCIVQALVHTPLLSDYFMSDRHDCGSKSSHKCLVCEVSRLFQEFYSGSRSPLSLHRLLHLIWNHAKHLAGYEQQDAHEFFIATLDVLHRHCVKAKAEHESKSNSSGSGSGTNSSNSSSSHCYGQCNCIIDQIFTGMLQSDVVCQACNGVSTTYDPFWDISLDLGETTTHGGVTPKTLIDCLERYTRAEHLGSAAKIKCSTCKSYQESTKQFSLRTLPSVVSFHLKRFEHSALIDRKISSFIQFPVEFDMTPFMSEKKNAYGDFRFSLYAVVNHVGTIDTGHYTAYVRHQKDTWVKCDDHVITMASLKQVLDSEGYLLFYHKNVLEYE</sequence>
<dbReference type="Gene3D" id="3.30.40.10">
    <property type="entry name" value="Zinc/RING finger domain, C3HC4 (zinc finger)"/>
    <property type="match status" value="1"/>
</dbReference>
<comment type="similarity">
    <text evidence="13">Belongs to the peptidase C19 family. UBP8 subfamily.</text>
</comment>
<keyword evidence="3 15" id="KW-0645">Protease</keyword>
<evidence type="ECO:0000259" key="17">
    <source>
        <dbReference type="PROSITE" id="PS50235"/>
    </source>
</evidence>
<dbReference type="GO" id="GO:0070461">
    <property type="term" value="C:SAGA-type complex"/>
    <property type="evidence" value="ECO:0007669"/>
    <property type="project" value="UniProtKB-ARBA"/>
</dbReference>
<evidence type="ECO:0000256" key="5">
    <source>
        <dbReference type="ARBA" id="ARBA00022771"/>
    </source>
</evidence>
<evidence type="ECO:0000256" key="12">
    <source>
        <dbReference type="ARBA" id="ARBA00023242"/>
    </source>
</evidence>
<proteinExistence type="inferred from homology"/>
<keyword evidence="8 15" id="KW-0788">Thiol protease</keyword>
<reference evidence="19 21" key="10">
    <citation type="journal article" date="2015" name="G3 (Bethesda)">
        <title>Gene Model Annotations for Drosophila melanogaster: The Rule-Benders.</title>
        <authorList>
            <consortium name="FlyBase Consortium"/>
            <person name="Crosby M.A."/>
            <person name="Gramates L.S."/>
            <person name="Dos Santos G."/>
            <person name="Matthews B.B."/>
            <person name="St Pierre S.E."/>
            <person name="Zhou P."/>
            <person name="Schroeder A.J."/>
            <person name="Falls K."/>
            <person name="Emmert D.B."/>
            <person name="Russo S.M."/>
            <person name="Gelbart W.M."/>
            <person name="null"/>
        </authorList>
    </citation>
    <scope>NUCLEOTIDE SEQUENCE [LARGE SCALE GENOMIC DNA]</scope>
    <source>
        <strain evidence="21">Berkeley</strain>
    </source>
</reference>
<evidence type="ECO:0000256" key="7">
    <source>
        <dbReference type="ARBA" id="ARBA00022801"/>
    </source>
</evidence>
<dbReference type="PANTHER" id="PTHR21646">
    <property type="entry name" value="UBIQUITIN CARBOXYL-TERMINAL HYDROLASE"/>
    <property type="match status" value="1"/>
</dbReference>
<dbReference type="PROSITE" id="PS50271">
    <property type="entry name" value="ZF_UBP"/>
    <property type="match status" value="1"/>
</dbReference>
<accession>A0A9F2H0Z2</accession>
<keyword evidence="9" id="KW-0862">Zinc</keyword>
<dbReference type="RefSeq" id="NP_001401041.1">
    <property type="nucleotide sequence ID" value="NM_001414092.1"/>
</dbReference>
<evidence type="ECO:0000256" key="11">
    <source>
        <dbReference type="ARBA" id="ARBA00023163"/>
    </source>
</evidence>
<dbReference type="InterPro" id="IPR050185">
    <property type="entry name" value="Ub_carboxyl-term_hydrolase"/>
</dbReference>
<dbReference type="InterPro" id="IPR028889">
    <property type="entry name" value="USP"/>
</dbReference>
<dbReference type="FunFam" id="3.90.70.10:FF:000089">
    <property type="entry name" value="Ubiquitinyl hydrolase 1"/>
    <property type="match status" value="1"/>
</dbReference>
<reference evidence="19 21" key="2">
    <citation type="journal article" date="2002" name="Genome Biol.">
        <title>Finishing a whole-genome shotgun: release 3 of the Drosophila melanogaster euchromatic genome sequence.</title>
        <authorList>
            <person name="Celniker S.E."/>
            <person name="Wheeler D.A."/>
            <person name="Kronmiller B."/>
            <person name="Carlson J.W."/>
            <person name="Halpern A."/>
            <person name="Patel S."/>
            <person name="Adams M."/>
            <person name="Champe M."/>
            <person name="Dugan S.P."/>
            <person name="Frise E."/>
            <person name="Hodgson A."/>
            <person name="George R.A."/>
            <person name="Hoskins R.A."/>
            <person name="Laverty T."/>
            <person name="Muzny D.M."/>
            <person name="Nelson C.R."/>
            <person name="Pacleb J.M."/>
            <person name="Park S."/>
            <person name="Pfeiffer B.D."/>
            <person name="Richards S."/>
            <person name="Sodergren E.J."/>
            <person name="Svirskas R."/>
            <person name="Tabor P.E."/>
            <person name="Wan K."/>
            <person name="Stapleton M."/>
            <person name="Sutton G.G."/>
            <person name="Venter C."/>
            <person name="Weinstock G."/>
            <person name="Scherer S.E."/>
            <person name="Myers E.W."/>
            <person name="Gibbs R.A."/>
            <person name="Rubin G.M."/>
        </authorList>
    </citation>
    <scope>NUCLEOTIDE SEQUENCE [LARGE SCALE GENOMIC DNA]</scope>
    <source>
        <strain evidence="21">Berkeley</strain>
    </source>
</reference>
<keyword evidence="10" id="KW-0805">Transcription regulation</keyword>
<dbReference type="InterPro" id="IPR013083">
    <property type="entry name" value="Znf_RING/FYVE/PHD"/>
</dbReference>
<feature type="domain" description="UBP-type" evidence="18">
    <location>
        <begin position="211"/>
        <end position="327"/>
    </location>
</feature>
<evidence type="ECO:0000256" key="6">
    <source>
        <dbReference type="ARBA" id="ARBA00022786"/>
    </source>
</evidence>
<dbReference type="InterPro" id="IPR018200">
    <property type="entry name" value="USP_CS"/>
</dbReference>
<dbReference type="CTD" id="40030"/>
<comment type="subcellular location">
    <subcellularLocation>
        <location evidence="2">Nucleus</location>
    </subcellularLocation>
</comment>
<dbReference type="InterPro" id="IPR001394">
    <property type="entry name" value="Peptidase_C19_UCH"/>
</dbReference>
<dbReference type="GO" id="GO:0005634">
    <property type="term" value="C:nucleus"/>
    <property type="evidence" value="ECO:0007669"/>
    <property type="project" value="UniProtKB-SubCell"/>
</dbReference>
<evidence type="ECO:0000259" key="18">
    <source>
        <dbReference type="PROSITE" id="PS50271"/>
    </source>
</evidence>
<dbReference type="CDD" id="cd02660">
    <property type="entry name" value="Peptidase_C19D"/>
    <property type="match status" value="1"/>
</dbReference>